<keyword evidence="1" id="KW-1133">Transmembrane helix</keyword>
<protein>
    <submittedName>
        <fullName evidence="2">Uncharacterized protein</fullName>
    </submittedName>
</protein>
<accession>K2F6X0</accession>
<name>K2F6X0_9BACT</name>
<proteinExistence type="predicted"/>
<feature type="transmembrane region" description="Helical" evidence="1">
    <location>
        <begin position="61"/>
        <end position="81"/>
    </location>
</feature>
<sequence>MLKINSNLTEKIKQKISEENSFYISIKLETSKIFFIFFSSLYFFTYLCILWWFMLEYTSKALFVIYPLFVFSSFALIYDSIVYSMVLYTENKVFKYFVLIILILLYIFLILLHLGFKLNF</sequence>
<dbReference type="AlphaFoldDB" id="K2F6X0"/>
<gene>
    <name evidence="2" type="ORF">ACD_4C00135G0005</name>
</gene>
<evidence type="ECO:0000313" key="2">
    <source>
        <dbReference type="EMBL" id="EKE26866.1"/>
    </source>
</evidence>
<keyword evidence="1" id="KW-0812">Transmembrane</keyword>
<organism evidence="2">
    <name type="scientific">uncultured bacterium</name>
    <name type="common">gcode 4</name>
    <dbReference type="NCBI Taxonomy" id="1234023"/>
    <lineage>
        <taxon>Bacteria</taxon>
        <taxon>environmental samples</taxon>
    </lineage>
</organism>
<comment type="caution">
    <text evidence="2">The sequence shown here is derived from an EMBL/GenBank/DDBJ whole genome shotgun (WGS) entry which is preliminary data.</text>
</comment>
<evidence type="ECO:0000256" key="1">
    <source>
        <dbReference type="SAM" id="Phobius"/>
    </source>
</evidence>
<feature type="transmembrane region" description="Helical" evidence="1">
    <location>
        <begin position="33"/>
        <end position="55"/>
    </location>
</feature>
<reference evidence="2" key="1">
    <citation type="journal article" date="2012" name="Science">
        <title>Fermentation, hydrogen, and sulfur metabolism in multiple uncultivated bacterial phyla.</title>
        <authorList>
            <person name="Wrighton K.C."/>
            <person name="Thomas B.C."/>
            <person name="Sharon I."/>
            <person name="Miller C.S."/>
            <person name="Castelle C.J."/>
            <person name="VerBerkmoes N.C."/>
            <person name="Wilkins M.J."/>
            <person name="Hettich R.L."/>
            <person name="Lipton M.S."/>
            <person name="Williams K.H."/>
            <person name="Long P.E."/>
            <person name="Banfield J.F."/>
        </authorList>
    </citation>
    <scope>NUCLEOTIDE SEQUENCE [LARGE SCALE GENOMIC DNA]</scope>
</reference>
<dbReference type="EMBL" id="AMFJ01000651">
    <property type="protein sequence ID" value="EKE26866.1"/>
    <property type="molecule type" value="Genomic_DNA"/>
</dbReference>
<feature type="transmembrane region" description="Helical" evidence="1">
    <location>
        <begin position="93"/>
        <end position="116"/>
    </location>
</feature>
<keyword evidence="1" id="KW-0472">Membrane</keyword>